<organism evidence="2 3">
    <name type="scientific">Mycena alexandri</name>
    <dbReference type="NCBI Taxonomy" id="1745969"/>
    <lineage>
        <taxon>Eukaryota</taxon>
        <taxon>Fungi</taxon>
        <taxon>Dikarya</taxon>
        <taxon>Basidiomycota</taxon>
        <taxon>Agaricomycotina</taxon>
        <taxon>Agaricomycetes</taxon>
        <taxon>Agaricomycetidae</taxon>
        <taxon>Agaricales</taxon>
        <taxon>Marasmiineae</taxon>
        <taxon>Mycenaceae</taxon>
        <taxon>Mycena</taxon>
    </lineage>
</organism>
<protein>
    <recommendedName>
        <fullName evidence="4">Myb/SANT-like domain-containing protein</fullName>
    </recommendedName>
</protein>
<feature type="region of interest" description="Disordered" evidence="1">
    <location>
        <begin position="231"/>
        <end position="286"/>
    </location>
</feature>
<name>A0AAD6SFV5_9AGAR</name>
<dbReference type="Proteomes" id="UP001218188">
    <property type="component" value="Unassembled WGS sequence"/>
</dbReference>
<sequence>MPDAPALDTSGGTHNDPKGSVKWLPAEIEALLDALEELKATNMSGNGFKPQVWAKVVPKVAAVNPDPTTQKDKTQCMGKLSYLKKISVLYIFVRRFTGTGWNDEDKHATNTKDYIEEFTKTPLDPWQGIYPLFHHSLPILDEARCPLRWYGQQATGDNVVHLPTKQRRSRKRPDAATTPSTSLSTSRVPFQPIASGSNNGAGDTSISDDDITLVNPAPMAAFGDAGVGARAFDDELGPVPPSPKTKKRQRADTNDENDDGANDERRKPKRQRSESGGKVRGNAEAGSQISRALENFATVMAQPLVTTEDLSHVTEVVEILKDKTLLPDDLRGRFYRIVSKTLSHDAALARLFILEDDRTRRIGILEGILEDAGVLPQE</sequence>
<evidence type="ECO:0000313" key="3">
    <source>
        <dbReference type="Proteomes" id="UP001218188"/>
    </source>
</evidence>
<evidence type="ECO:0008006" key="4">
    <source>
        <dbReference type="Google" id="ProtNLM"/>
    </source>
</evidence>
<evidence type="ECO:0000313" key="2">
    <source>
        <dbReference type="EMBL" id="KAJ7026447.1"/>
    </source>
</evidence>
<feature type="region of interest" description="Disordered" evidence="1">
    <location>
        <begin position="1"/>
        <end position="20"/>
    </location>
</feature>
<proteinExistence type="predicted"/>
<feature type="compositionally biased region" description="Basic and acidic residues" evidence="1">
    <location>
        <begin position="262"/>
        <end position="277"/>
    </location>
</feature>
<dbReference type="EMBL" id="JARJCM010000138">
    <property type="protein sequence ID" value="KAJ7026447.1"/>
    <property type="molecule type" value="Genomic_DNA"/>
</dbReference>
<accession>A0AAD6SFV5</accession>
<keyword evidence="3" id="KW-1185">Reference proteome</keyword>
<feature type="compositionally biased region" description="Low complexity" evidence="1">
    <location>
        <begin position="177"/>
        <end position="186"/>
    </location>
</feature>
<dbReference type="AlphaFoldDB" id="A0AAD6SFV5"/>
<evidence type="ECO:0000256" key="1">
    <source>
        <dbReference type="SAM" id="MobiDB-lite"/>
    </source>
</evidence>
<feature type="region of interest" description="Disordered" evidence="1">
    <location>
        <begin position="159"/>
        <end position="210"/>
    </location>
</feature>
<reference evidence="2" key="1">
    <citation type="submission" date="2023-03" db="EMBL/GenBank/DDBJ databases">
        <title>Massive genome expansion in bonnet fungi (Mycena s.s.) driven by repeated elements and novel gene families across ecological guilds.</title>
        <authorList>
            <consortium name="Lawrence Berkeley National Laboratory"/>
            <person name="Harder C.B."/>
            <person name="Miyauchi S."/>
            <person name="Viragh M."/>
            <person name="Kuo A."/>
            <person name="Thoen E."/>
            <person name="Andreopoulos B."/>
            <person name="Lu D."/>
            <person name="Skrede I."/>
            <person name="Drula E."/>
            <person name="Henrissat B."/>
            <person name="Morin E."/>
            <person name="Kohler A."/>
            <person name="Barry K."/>
            <person name="LaButti K."/>
            <person name="Morin E."/>
            <person name="Salamov A."/>
            <person name="Lipzen A."/>
            <person name="Mereny Z."/>
            <person name="Hegedus B."/>
            <person name="Baldrian P."/>
            <person name="Stursova M."/>
            <person name="Weitz H."/>
            <person name="Taylor A."/>
            <person name="Grigoriev I.V."/>
            <person name="Nagy L.G."/>
            <person name="Martin F."/>
            <person name="Kauserud H."/>
        </authorList>
    </citation>
    <scope>NUCLEOTIDE SEQUENCE</scope>
    <source>
        <strain evidence="2">CBHHK200</strain>
    </source>
</reference>
<feature type="compositionally biased region" description="Polar residues" evidence="1">
    <location>
        <begin position="194"/>
        <end position="205"/>
    </location>
</feature>
<gene>
    <name evidence="2" type="ORF">C8F04DRAFT_1190509</name>
</gene>
<comment type="caution">
    <text evidence="2">The sequence shown here is derived from an EMBL/GenBank/DDBJ whole genome shotgun (WGS) entry which is preliminary data.</text>
</comment>